<evidence type="ECO:0000256" key="1">
    <source>
        <dbReference type="ARBA" id="ARBA00006484"/>
    </source>
</evidence>
<proteinExistence type="inferred from homology"/>
<dbReference type="EMBL" id="JAKXMK010000042">
    <property type="protein sequence ID" value="MCH6171365.1"/>
    <property type="molecule type" value="Genomic_DNA"/>
</dbReference>
<dbReference type="PRINTS" id="PR00080">
    <property type="entry name" value="SDRFAMILY"/>
</dbReference>
<reference evidence="3 4" key="1">
    <citation type="submission" date="2022-03" db="EMBL/GenBank/DDBJ databases">
        <title>Pseudonocardia alaer sp. nov., a novel actinomycete isolated from reed forest soil.</title>
        <authorList>
            <person name="Wang L."/>
        </authorList>
    </citation>
    <scope>NUCLEOTIDE SEQUENCE [LARGE SCALE GENOMIC DNA]</scope>
    <source>
        <strain evidence="3 4">Y-16303</strain>
    </source>
</reference>
<comment type="similarity">
    <text evidence="1">Belongs to the short-chain dehydrogenases/reductases (SDR) family.</text>
</comment>
<dbReference type="RefSeq" id="WP_241042170.1">
    <property type="nucleotide sequence ID" value="NZ_BAAAJF010000048.1"/>
</dbReference>
<comment type="caution">
    <text evidence="3">The sequence shown here is derived from an EMBL/GenBank/DDBJ whole genome shotgun (WGS) entry which is preliminary data.</text>
</comment>
<dbReference type="Gene3D" id="3.40.50.720">
    <property type="entry name" value="NAD(P)-binding Rossmann-like Domain"/>
    <property type="match status" value="1"/>
</dbReference>
<dbReference type="PROSITE" id="PS00061">
    <property type="entry name" value="ADH_SHORT"/>
    <property type="match status" value="1"/>
</dbReference>
<protein>
    <submittedName>
        <fullName evidence="3">SDR family oxidoreductase</fullName>
    </submittedName>
</protein>
<dbReference type="PANTHER" id="PTHR24321:SF8">
    <property type="entry name" value="ESTRADIOL 17-BETA-DEHYDROGENASE 8-RELATED"/>
    <property type="match status" value="1"/>
</dbReference>
<name>A0ABS9TS28_9PSEU</name>
<keyword evidence="2" id="KW-0560">Oxidoreductase</keyword>
<dbReference type="InterPro" id="IPR020904">
    <property type="entry name" value="Sc_DH/Rdtase_CS"/>
</dbReference>
<keyword evidence="4" id="KW-1185">Reference proteome</keyword>
<accession>A0ABS9TS28</accession>
<organism evidence="3 4">
    <name type="scientific">Pseudonocardia alaniniphila</name>
    <dbReference type="NCBI Taxonomy" id="75291"/>
    <lineage>
        <taxon>Bacteria</taxon>
        <taxon>Bacillati</taxon>
        <taxon>Actinomycetota</taxon>
        <taxon>Actinomycetes</taxon>
        <taxon>Pseudonocardiales</taxon>
        <taxon>Pseudonocardiaceae</taxon>
        <taxon>Pseudonocardia</taxon>
    </lineage>
</organism>
<dbReference type="PANTHER" id="PTHR24321">
    <property type="entry name" value="DEHYDROGENASES, SHORT CHAIN"/>
    <property type="match status" value="1"/>
</dbReference>
<sequence length="265" mass="27034">MGNALEGKVAVITGGASGIGQATAVRFAEEGADIVIGDLAPADETLRLVEKAGRRGIQLRTDTTSSDDCDALVAAAVSEFGKVDVGVASAGIATAAGPSNVQTRAAGERATHVVNIATETFQRVLDVNVVGVMQTDRALARQMLEQGTGGSIVNIASSAARIPLAGAAPYCVSKAGVWMLTKVMGLELAATGVRVNAVGPGYTATPMIAGIEDNRPAYEMAMSITPMNRLGRPEEIAATCLFLASAESSFMTGQLLHPAGGQFTG</sequence>
<dbReference type="InterPro" id="IPR002347">
    <property type="entry name" value="SDR_fam"/>
</dbReference>
<dbReference type="InterPro" id="IPR036291">
    <property type="entry name" value="NAD(P)-bd_dom_sf"/>
</dbReference>
<evidence type="ECO:0000313" key="3">
    <source>
        <dbReference type="EMBL" id="MCH6171365.1"/>
    </source>
</evidence>
<gene>
    <name evidence="3" type="ORF">MMF94_37220</name>
</gene>
<dbReference type="Pfam" id="PF13561">
    <property type="entry name" value="adh_short_C2"/>
    <property type="match status" value="1"/>
</dbReference>
<dbReference type="PRINTS" id="PR00081">
    <property type="entry name" value="GDHRDH"/>
</dbReference>
<dbReference type="SUPFAM" id="SSF51735">
    <property type="entry name" value="NAD(P)-binding Rossmann-fold domains"/>
    <property type="match status" value="1"/>
</dbReference>
<dbReference type="Proteomes" id="UP001299970">
    <property type="component" value="Unassembled WGS sequence"/>
</dbReference>
<dbReference type="CDD" id="cd05233">
    <property type="entry name" value="SDR_c"/>
    <property type="match status" value="1"/>
</dbReference>
<evidence type="ECO:0000256" key="2">
    <source>
        <dbReference type="ARBA" id="ARBA00023002"/>
    </source>
</evidence>
<evidence type="ECO:0000313" key="4">
    <source>
        <dbReference type="Proteomes" id="UP001299970"/>
    </source>
</evidence>